<sequence>MTTLLLNRLDKAVKSFLVTLADCAIGASYAINH</sequence>
<dbReference type="AlphaFoldDB" id="A0A4R2P1X8"/>
<dbReference type="Proteomes" id="UP000294564">
    <property type="component" value="Unassembled WGS sequence"/>
</dbReference>
<dbReference type="EMBL" id="SLXM01000001">
    <property type="protein sequence ID" value="TCP27944.1"/>
    <property type="molecule type" value="Genomic_DNA"/>
</dbReference>
<gene>
    <name evidence="1" type="ORF">EV195_101103</name>
</gene>
<protein>
    <submittedName>
        <fullName evidence="1">Uncharacterized protein</fullName>
    </submittedName>
</protein>
<reference evidence="1 2" key="1">
    <citation type="submission" date="2019-03" db="EMBL/GenBank/DDBJ databases">
        <title>Genomic Encyclopedia of Type Strains, Phase IV (KMG-IV): sequencing the most valuable type-strain genomes for metagenomic binning, comparative biology and taxonomic classification.</title>
        <authorList>
            <person name="Goeker M."/>
        </authorList>
    </citation>
    <scope>NUCLEOTIDE SEQUENCE [LARGE SCALE GENOMIC DNA]</scope>
    <source>
        <strain evidence="1 2">DSM 14836</strain>
    </source>
</reference>
<evidence type="ECO:0000313" key="1">
    <source>
        <dbReference type="EMBL" id="TCP27944.1"/>
    </source>
</evidence>
<name>A0A4R2P1X8_9FLAO</name>
<comment type="caution">
    <text evidence="1">The sequence shown here is derived from an EMBL/GenBank/DDBJ whole genome shotgun (WGS) entry which is preliminary data.</text>
</comment>
<accession>A0A4R2P1X8</accession>
<proteinExistence type="predicted"/>
<organism evidence="1 2">
    <name type="scientific">Tenacibaculum skagerrakense</name>
    <dbReference type="NCBI Taxonomy" id="186571"/>
    <lineage>
        <taxon>Bacteria</taxon>
        <taxon>Pseudomonadati</taxon>
        <taxon>Bacteroidota</taxon>
        <taxon>Flavobacteriia</taxon>
        <taxon>Flavobacteriales</taxon>
        <taxon>Flavobacteriaceae</taxon>
        <taxon>Tenacibaculum</taxon>
    </lineage>
</organism>
<keyword evidence="2" id="KW-1185">Reference proteome</keyword>
<evidence type="ECO:0000313" key="2">
    <source>
        <dbReference type="Proteomes" id="UP000294564"/>
    </source>
</evidence>